<feature type="binding site" evidence="1">
    <location>
        <position position="201"/>
    </location>
    <ligand>
        <name>ATP</name>
        <dbReference type="ChEBI" id="CHEBI:30616"/>
    </ligand>
</feature>
<dbReference type="InterPro" id="IPR036390">
    <property type="entry name" value="WH_DNA-bd_sf"/>
</dbReference>
<keyword evidence="6" id="KW-1185">Reference proteome</keyword>
<dbReference type="EMBL" id="JABAHZ010000003">
    <property type="protein sequence ID" value="NLR80200.1"/>
    <property type="molecule type" value="Genomic_DNA"/>
</dbReference>
<evidence type="ECO:0000256" key="3">
    <source>
        <dbReference type="PIRSR" id="PIRSR640198-2"/>
    </source>
</evidence>
<name>A0A847SAF1_9BACT</name>
<keyword evidence="1" id="KW-0067">ATP-binding</keyword>
<comment type="caution">
    <text evidence="5">The sequence shown here is derived from an EMBL/GenBank/DDBJ whole genome shotgun (WGS) entry which is preliminary data.</text>
</comment>
<dbReference type="Gene3D" id="1.10.3290.10">
    <property type="entry name" value="Fido-like domain"/>
    <property type="match status" value="1"/>
</dbReference>
<dbReference type="AlphaFoldDB" id="A0A847SAF1"/>
<dbReference type="Proteomes" id="UP000552864">
    <property type="component" value="Unassembled WGS sequence"/>
</dbReference>
<evidence type="ECO:0000313" key="6">
    <source>
        <dbReference type="Proteomes" id="UP000552864"/>
    </source>
</evidence>
<feature type="domain" description="Fido" evidence="4">
    <location>
        <begin position="121"/>
        <end position="265"/>
    </location>
</feature>
<keyword evidence="1" id="KW-0547">Nucleotide-binding</keyword>
<dbReference type="InterPro" id="IPR025758">
    <property type="entry name" value="Fic/DOC_N"/>
</dbReference>
<feature type="binding site" evidence="1">
    <location>
        <position position="243"/>
    </location>
    <ligand>
        <name>ATP</name>
        <dbReference type="ChEBI" id="CHEBI:30616"/>
    </ligand>
</feature>
<dbReference type="InterPro" id="IPR048770">
    <property type="entry name" value="SoFic-like_C"/>
</dbReference>
<organism evidence="5 6">
    <name type="scientific">Chitinophaga eiseniae</name>
    <dbReference type="NCBI Taxonomy" id="634771"/>
    <lineage>
        <taxon>Bacteria</taxon>
        <taxon>Pseudomonadati</taxon>
        <taxon>Bacteroidota</taxon>
        <taxon>Chitinophagia</taxon>
        <taxon>Chitinophagales</taxon>
        <taxon>Chitinophagaceae</taxon>
        <taxon>Chitinophaga</taxon>
    </lineage>
</organism>
<dbReference type="Pfam" id="PF02661">
    <property type="entry name" value="Fic"/>
    <property type="match status" value="1"/>
</dbReference>
<dbReference type="InterPro" id="IPR026287">
    <property type="entry name" value="SoFic-like"/>
</dbReference>
<proteinExistence type="predicted"/>
<dbReference type="SUPFAM" id="SSF46785">
    <property type="entry name" value="Winged helix' DNA-binding domain"/>
    <property type="match status" value="1"/>
</dbReference>
<dbReference type="Pfam" id="PF13784">
    <property type="entry name" value="Fic_N"/>
    <property type="match status" value="1"/>
</dbReference>
<dbReference type="GO" id="GO:0005524">
    <property type="term" value="F:ATP binding"/>
    <property type="evidence" value="ECO:0007669"/>
    <property type="project" value="UniProtKB-KW"/>
</dbReference>
<evidence type="ECO:0000256" key="2">
    <source>
        <dbReference type="PIRSR" id="PIRSR640198-1"/>
    </source>
</evidence>
<reference evidence="5 6" key="1">
    <citation type="submission" date="2020-04" db="EMBL/GenBank/DDBJ databases">
        <authorList>
            <person name="Yin C."/>
        </authorList>
    </citation>
    <scope>NUCLEOTIDE SEQUENCE [LARGE SCALE GENOMIC DNA]</scope>
    <source>
        <strain evidence="5 6">Ak56</strain>
    </source>
</reference>
<sequence length="365" mass="41894">MNKLKEQEIEKPFNDLSLLPPPREAIESIKILRQLVNSSVALAELKGLANTLPNQNILLNAVILKEATASSEIENVITTQDKLYQALSTTGTQIDSATKEVLRYREAALHGFHFIKQKGFLSTNAIIDIQQVLEGNNAGIRKLPGTALRNAATGDVIYTPPDDHKTILKLMKNLEEYLNAEDDLSPLIKLAVQHYQFESIHPFYDGNGRTGRIINVLYLIIHGLLESPILYLSSFVIKNKSDYYRLLQEVRMENNWEEWILYILKGIEQTAKETINQIQEINKLFSSIQEKVKKEAEKSYNKELVELLFEYPYCKIDYVIDRLNVSRVTASKYLKELEAIGVLESKRVWKETLYINSRLFHLLKN</sequence>
<dbReference type="PANTHER" id="PTHR13504:SF35">
    <property type="entry name" value="PROTEIN ADENYLYLTRANSFERASE SOFIC"/>
    <property type="match status" value="1"/>
</dbReference>
<dbReference type="InterPro" id="IPR040198">
    <property type="entry name" value="Fido_containing"/>
</dbReference>
<protein>
    <submittedName>
        <fullName evidence="5">Fic family protein</fullName>
    </submittedName>
</protein>
<feature type="binding site" evidence="1">
    <location>
        <position position="74"/>
    </location>
    <ligand>
        <name>ATP</name>
        <dbReference type="ChEBI" id="CHEBI:30616"/>
    </ligand>
</feature>
<evidence type="ECO:0000259" key="4">
    <source>
        <dbReference type="PROSITE" id="PS51459"/>
    </source>
</evidence>
<dbReference type="RefSeq" id="WP_168739868.1">
    <property type="nucleotide sequence ID" value="NZ_JABAHZ010000003.1"/>
</dbReference>
<dbReference type="Pfam" id="PF21248">
    <property type="entry name" value="SoFic-like_C"/>
    <property type="match status" value="1"/>
</dbReference>
<feature type="binding site" evidence="3">
    <location>
        <begin position="243"/>
        <end position="244"/>
    </location>
    <ligand>
        <name>ATP</name>
        <dbReference type="ChEBI" id="CHEBI:30616"/>
    </ligand>
</feature>
<evidence type="ECO:0000313" key="5">
    <source>
        <dbReference type="EMBL" id="NLR80200.1"/>
    </source>
</evidence>
<dbReference type="PIRSF" id="PIRSF038925">
    <property type="entry name" value="AMP-prot_trans"/>
    <property type="match status" value="1"/>
</dbReference>
<accession>A0A847SAF1</accession>
<feature type="active site" evidence="2">
    <location>
        <position position="201"/>
    </location>
</feature>
<evidence type="ECO:0000256" key="1">
    <source>
        <dbReference type="PIRSR" id="PIRSR038925-1"/>
    </source>
</evidence>
<feature type="binding site" evidence="1">
    <location>
        <begin position="206"/>
        <end position="212"/>
    </location>
    <ligand>
        <name>ATP</name>
        <dbReference type="ChEBI" id="CHEBI:30616"/>
    </ligand>
</feature>
<dbReference type="PROSITE" id="PS51459">
    <property type="entry name" value="FIDO"/>
    <property type="match status" value="1"/>
</dbReference>
<gene>
    <name evidence="5" type="ORF">HGH91_16330</name>
</gene>
<dbReference type="PANTHER" id="PTHR13504">
    <property type="entry name" value="FIDO DOMAIN-CONTAINING PROTEIN DDB_G0283145"/>
    <property type="match status" value="1"/>
</dbReference>
<dbReference type="InterPro" id="IPR003812">
    <property type="entry name" value="Fido"/>
</dbReference>
<dbReference type="InterPro" id="IPR036597">
    <property type="entry name" value="Fido-like_dom_sf"/>
</dbReference>
<dbReference type="SUPFAM" id="SSF140931">
    <property type="entry name" value="Fic-like"/>
    <property type="match status" value="1"/>
</dbReference>
<feature type="binding site" evidence="3">
    <location>
        <begin position="205"/>
        <end position="212"/>
    </location>
    <ligand>
        <name>ATP</name>
        <dbReference type="ChEBI" id="CHEBI:30616"/>
    </ligand>
</feature>